<dbReference type="PANTHER" id="PTHR33393:SF13">
    <property type="entry name" value="PGA BIOSYNTHESIS PROTEIN CAPA"/>
    <property type="match status" value="1"/>
</dbReference>
<dbReference type="PANTHER" id="PTHR33393">
    <property type="entry name" value="POLYGLUTAMINE SYNTHESIS ACCESSORY PROTEIN RV0574C-RELATED"/>
    <property type="match status" value="1"/>
</dbReference>
<feature type="domain" description="Capsule synthesis protein CapA" evidence="2">
    <location>
        <begin position="3"/>
        <end position="239"/>
    </location>
</feature>
<dbReference type="InterPro" id="IPR019079">
    <property type="entry name" value="Capsule_synth_CapA"/>
</dbReference>
<dbReference type="InterPro" id="IPR052169">
    <property type="entry name" value="CW_Biosynth-Accessory"/>
</dbReference>
<dbReference type="AlphaFoldDB" id="A0A3B1CYD6"/>
<dbReference type="CDD" id="cd07381">
    <property type="entry name" value="MPP_CapA"/>
    <property type="match status" value="1"/>
</dbReference>
<dbReference type="InterPro" id="IPR029052">
    <property type="entry name" value="Metallo-depent_PP-like"/>
</dbReference>
<accession>A0A3B1CYD6</accession>
<dbReference type="SUPFAM" id="SSF56300">
    <property type="entry name" value="Metallo-dependent phosphatases"/>
    <property type="match status" value="1"/>
</dbReference>
<proteinExistence type="inferred from homology"/>
<dbReference type="Gene3D" id="3.60.21.10">
    <property type="match status" value="1"/>
</dbReference>
<reference evidence="3" key="1">
    <citation type="submission" date="2018-06" db="EMBL/GenBank/DDBJ databases">
        <authorList>
            <person name="Zhirakovskaya E."/>
        </authorList>
    </citation>
    <scope>NUCLEOTIDE SEQUENCE</scope>
</reference>
<protein>
    <recommendedName>
        <fullName evidence="2">Capsule synthesis protein CapA domain-containing protein</fullName>
    </recommendedName>
</protein>
<evidence type="ECO:0000259" key="2">
    <source>
        <dbReference type="SMART" id="SM00854"/>
    </source>
</evidence>
<dbReference type="Pfam" id="PF09587">
    <property type="entry name" value="PGA_cap"/>
    <property type="match status" value="1"/>
</dbReference>
<gene>
    <name evidence="3" type="ORF">MNBD_NITROSPIRAE03-1204</name>
</gene>
<dbReference type="SMART" id="SM00854">
    <property type="entry name" value="PGA_cap"/>
    <property type="match status" value="1"/>
</dbReference>
<comment type="similarity">
    <text evidence="1">Belongs to the CapA family.</text>
</comment>
<dbReference type="EMBL" id="UOGI01000005">
    <property type="protein sequence ID" value="VAX27650.1"/>
    <property type="molecule type" value="Genomic_DNA"/>
</dbReference>
<evidence type="ECO:0000256" key="1">
    <source>
        <dbReference type="ARBA" id="ARBA00005662"/>
    </source>
</evidence>
<name>A0A3B1CYD6_9ZZZZ</name>
<organism evidence="3">
    <name type="scientific">hydrothermal vent metagenome</name>
    <dbReference type="NCBI Taxonomy" id="652676"/>
    <lineage>
        <taxon>unclassified sequences</taxon>
        <taxon>metagenomes</taxon>
        <taxon>ecological metagenomes</taxon>
    </lineage>
</organism>
<sequence length="382" mass="42300">MINVLIGGDICPVGRNEPFFRKGDAAAIFNDLLGEFEMADLSIVALESPLITRSSPILKCGPGLGAESDCINGLKLAGIDVINIANNHIMDHGSTGLKNTLDVCAGAGISTVGAGKNLEEARQIFIKRIDRVRIGILAVAEHEFSIATADSCGANPLDIIDYVRNVRSQRDNFDYLIVLLHGGNENYPYPSPRLKETCHFMVEMGANAVIVQHTHCPGSYEEYQGAHIVYGQGNLVFDWPDQDKAFHEGFLVKLSISEDLGSTMQIIPYLQSDGQPGARKMDKEAEWLFRTSLEDRSLSIRDDAFVQVQWLRFCEKIKYEYLSKVLAHNRVLSKLNSQGFIVKHFYTTSSLTCLQNVISCEAHREVLETIFDGVVKNRSTAS</sequence>
<evidence type="ECO:0000313" key="3">
    <source>
        <dbReference type="EMBL" id="VAX27650.1"/>
    </source>
</evidence>